<evidence type="ECO:0000313" key="1">
    <source>
        <dbReference type="EMBL" id="KKN97179.1"/>
    </source>
</evidence>
<accession>A0A0F9UZK5</accession>
<sequence>GWIRAVNTSSGILEPLVLAPDGGNVGIGTTNPKSTLQVVGNYIQFPVLVGIPVSPPSADCDENTEWGRVVVATEGGGVTQLYVCGGQGWKTI</sequence>
<name>A0A0F9UZK5_9ZZZZ</name>
<dbReference type="EMBL" id="LAZR01000060">
    <property type="protein sequence ID" value="KKN97179.1"/>
    <property type="molecule type" value="Genomic_DNA"/>
</dbReference>
<protein>
    <submittedName>
        <fullName evidence="1">Uncharacterized protein</fullName>
    </submittedName>
</protein>
<dbReference type="AlphaFoldDB" id="A0A0F9UZK5"/>
<reference evidence="1" key="1">
    <citation type="journal article" date="2015" name="Nature">
        <title>Complex archaea that bridge the gap between prokaryotes and eukaryotes.</title>
        <authorList>
            <person name="Spang A."/>
            <person name="Saw J.H."/>
            <person name="Jorgensen S.L."/>
            <person name="Zaremba-Niedzwiedzka K."/>
            <person name="Martijn J."/>
            <person name="Lind A.E."/>
            <person name="van Eijk R."/>
            <person name="Schleper C."/>
            <person name="Guy L."/>
            <person name="Ettema T.J."/>
        </authorList>
    </citation>
    <scope>NUCLEOTIDE SEQUENCE</scope>
</reference>
<feature type="non-terminal residue" evidence="1">
    <location>
        <position position="1"/>
    </location>
</feature>
<comment type="caution">
    <text evidence="1">The sequence shown here is derived from an EMBL/GenBank/DDBJ whole genome shotgun (WGS) entry which is preliminary data.</text>
</comment>
<gene>
    <name evidence="1" type="ORF">LCGC14_0161560</name>
</gene>
<proteinExistence type="predicted"/>
<organism evidence="1">
    <name type="scientific">marine sediment metagenome</name>
    <dbReference type="NCBI Taxonomy" id="412755"/>
    <lineage>
        <taxon>unclassified sequences</taxon>
        <taxon>metagenomes</taxon>
        <taxon>ecological metagenomes</taxon>
    </lineage>
</organism>